<evidence type="ECO:0000313" key="1">
    <source>
        <dbReference type="EMBL" id="RRT38486.1"/>
    </source>
</evidence>
<protein>
    <submittedName>
        <fullName evidence="1">Uncharacterized protein</fullName>
    </submittedName>
</protein>
<comment type="caution">
    <text evidence="1">The sequence shown here is derived from an EMBL/GenBank/DDBJ whole genome shotgun (WGS) entry which is preliminary data.</text>
</comment>
<feature type="non-terminal residue" evidence="1">
    <location>
        <position position="1"/>
    </location>
</feature>
<gene>
    <name evidence="1" type="ORF">B296_00024681</name>
</gene>
<evidence type="ECO:0000313" key="2">
    <source>
        <dbReference type="Proteomes" id="UP000287651"/>
    </source>
</evidence>
<accession>A0A426XGA0</accession>
<proteinExistence type="predicted"/>
<name>A0A426XGA0_ENSVE</name>
<dbReference type="EMBL" id="AMZH03021152">
    <property type="protein sequence ID" value="RRT38486.1"/>
    <property type="molecule type" value="Genomic_DNA"/>
</dbReference>
<reference evidence="1 2" key="1">
    <citation type="journal article" date="2014" name="Agronomy (Basel)">
        <title>A Draft Genome Sequence for Ensete ventricosum, the Drought-Tolerant Tree Against Hunger.</title>
        <authorList>
            <person name="Harrison J."/>
            <person name="Moore K.A."/>
            <person name="Paszkiewicz K."/>
            <person name="Jones T."/>
            <person name="Grant M."/>
            <person name="Ambacheew D."/>
            <person name="Muzemil S."/>
            <person name="Studholme D.J."/>
        </authorList>
    </citation>
    <scope>NUCLEOTIDE SEQUENCE [LARGE SCALE GENOMIC DNA]</scope>
</reference>
<dbReference type="Proteomes" id="UP000287651">
    <property type="component" value="Unassembled WGS sequence"/>
</dbReference>
<dbReference type="AlphaFoldDB" id="A0A426XGA0"/>
<sequence>NDDRKDRRLWLWTLLTQSERTFITSNLIPRYMDPDEVDTVLAVFQIDTGSECSHPELDAEHQRLQTV</sequence>
<organism evidence="1 2">
    <name type="scientific">Ensete ventricosum</name>
    <name type="common">Abyssinian banana</name>
    <name type="synonym">Musa ensete</name>
    <dbReference type="NCBI Taxonomy" id="4639"/>
    <lineage>
        <taxon>Eukaryota</taxon>
        <taxon>Viridiplantae</taxon>
        <taxon>Streptophyta</taxon>
        <taxon>Embryophyta</taxon>
        <taxon>Tracheophyta</taxon>
        <taxon>Spermatophyta</taxon>
        <taxon>Magnoliopsida</taxon>
        <taxon>Liliopsida</taxon>
        <taxon>Zingiberales</taxon>
        <taxon>Musaceae</taxon>
        <taxon>Ensete</taxon>
    </lineage>
</organism>